<dbReference type="PANTHER" id="PTHR43620">
    <property type="entry name" value="GLYCEROPHOSPHORYL DIESTER PHOSPHODIESTERASE"/>
    <property type="match status" value="1"/>
</dbReference>
<evidence type="ECO:0000256" key="1">
    <source>
        <dbReference type="ARBA" id="ARBA00007277"/>
    </source>
</evidence>
<evidence type="ECO:0000259" key="7">
    <source>
        <dbReference type="PROSITE" id="PS51704"/>
    </source>
</evidence>
<dbReference type="PANTHER" id="PTHR43620:SF7">
    <property type="entry name" value="GLYCEROPHOSPHODIESTER PHOSPHODIESTERASE GDPD5-RELATED"/>
    <property type="match status" value="1"/>
</dbReference>
<keyword evidence="9" id="KW-1185">Reference proteome</keyword>
<dbReference type="EC" id="3.1.4.46" evidence="2"/>
<dbReference type="Pfam" id="PF03009">
    <property type="entry name" value="GDPD"/>
    <property type="match status" value="1"/>
</dbReference>
<reference evidence="8 9" key="1">
    <citation type="journal article" date="2020" name="ISME J.">
        <title>Comparative genomics reveals insights into cyanobacterial evolution and habitat adaptation.</title>
        <authorList>
            <person name="Chen M.Y."/>
            <person name="Teng W.K."/>
            <person name="Zhao L."/>
            <person name="Hu C.X."/>
            <person name="Zhou Y.K."/>
            <person name="Han B.P."/>
            <person name="Song L.R."/>
            <person name="Shu W.S."/>
        </authorList>
    </citation>
    <scope>NUCLEOTIDE SEQUENCE [LARGE SCALE GENOMIC DNA]</scope>
    <source>
        <strain evidence="8 9">FACHB-838</strain>
    </source>
</reference>
<keyword evidence="3" id="KW-0732">Signal</keyword>
<dbReference type="SUPFAM" id="SSF51695">
    <property type="entry name" value="PLC-like phosphodiesterases"/>
    <property type="match status" value="1"/>
</dbReference>
<dbReference type="EMBL" id="JACJSI010000137">
    <property type="protein sequence ID" value="MBD2534138.1"/>
    <property type="molecule type" value="Genomic_DNA"/>
</dbReference>
<evidence type="ECO:0000313" key="9">
    <source>
        <dbReference type="Proteomes" id="UP000623440"/>
    </source>
</evidence>
<protein>
    <recommendedName>
        <fullName evidence="2">glycerophosphodiester phosphodiesterase</fullName>
        <ecNumber evidence="2">3.1.4.46</ecNumber>
    </recommendedName>
</protein>
<accession>A0ABR8DYC2</accession>
<dbReference type="Proteomes" id="UP000623440">
    <property type="component" value="Unassembled WGS sequence"/>
</dbReference>
<proteinExistence type="inferred from homology"/>
<dbReference type="InterPro" id="IPR030395">
    <property type="entry name" value="GP_PDE_dom"/>
</dbReference>
<dbReference type="InterPro" id="IPR017946">
    <property type="entry name" value="PLC-like_Pdiesterase_TIM-brl"/>
</dbReference>
<evidence type="ECO:0000256" key="5">
    <source>
        <dbReference type="ARBA" id="ARBA00022801"/>
    </source>
</evidence>
<dbReference type="Gene3D" id="3.20.20.190">
    <property type="entry name" value="Phosphatidylinositol (PI) phosphodiesterase"/>
    <property type="match status" value="1"/>
</dbReference>
<dbReference type="CDD" id="cd08602">
    <property type="entry name" value="GDPD_ScGlpQ1_like"/>
    <property type="match status" value="1"/>
</dbReference>
<feature type="domain" description="GP-PDE" evidence="7">
    <location>
        <begin position="6"/>
        <end position="323"/>
    </location>
</feature>
<comment type="caution">
    <text evidence="8">The sequence shown here is derived from an EMBL/GenBank/DDBJ whole genome shotgun (WGS) entry which is preliminary data.</text>
</comment>
<sequence length="326" mass="36113">MQNGSPIIIAHRGASGYRPEHTLAAYELAIALGADYIEPDLVSTKDGVLIARHENEISETTDIARHAEFGHLRTTKIIDGESKTGWFTEDFTLTELKTLRAKERIPQVRFQNTAYDRLLEIPTLQEIIDLVKLKSGEINREIGIYPETKHPTYFQSIGLALEPPLLATLTANGYQGANAPVFIQSFEVSNLQDLSTKTHLPLVQLLNNTGKPYDFVVSGDERTYADLVTPSGLEEIAKYARAVGIHKNLLVPRDSSGRLQSPTSLVTDAHAAGLLVHAWTFRNEDCFLPLDFQGNPQGEYELFFSLGVDGVFSDYPDTAAYHATVQ</sequence>
<dbReference type="PROSITE" id="PS51704">
    <property type="entry name" value="GP_PDE"/>
    <property type="match status" value="1"/>
</dbReference>
<comment type="catalytic activity">
    <reaction evidence="6">
        <text>a sn-glycero-3-phosphodiester + H2O = an alcohol + sn-glycerol 3-phosphate + H(+)</text>
        <dbReference type="Rhea" id="RHEA:12969"/>
        <dbReference type="ChEBI" id="CHEBI:15377"/>
        <dbReference type="ChEBI" id="CHEBI:15378"/>
        <dbReference type="ChEBI" id="CHEBI:30879"/>
        <dbReference type="ChEBI" id="CHEBI:57597"/>
        <dbReference type="ChEBI" id="CHEBI:83408"/>
        <dbReference type="EC" id="3.1.4.46"/>
    </reaction>
</comment>
<evidence type="ECO:0000256" key="3">
    <source>
        <dbReference type="ARBA" id="ARBA00022729"/>
    </source>
</evidence>
<evidence type="ECO:0000313" key="8">
    <source>
        <dbReference type="EMBL" id="MBD2534138.1"/>
    </source>
</evidence>
<evidence type="ECO:0000256" key="2">
    <source>
        <dbReference type="ARBA" id="ARBA00012247"/>
    </source>
</evidence>
<keyword evidence="4" id="KW-0319">Glycerol metabolism</keyword>
<gene>
    <name evidence="8" type="ORF">H6G97_33235</name>
</gene>
<dbReference type="RefSeq" id="WP_190944660.1">
    <property type="nucleotide sequence ID" value="NZ_JACJSI010000137.1"/>
</dbReference>
<organism evidence="8 9">
    <name type="scientific">Nostoc flagelliforme FACHB-838</name>
    <dbReference type="NCBI Taxonomy" id="2692904"/>
    <lineage>
        <taxon>Bacteria</taxon>
        <taxon>Bacillati</taxon>
        <taxon>Cyanobacteriota</taxon>
        <taxon>Cyanophyceae</taxon>
        <taxon>Nostocales</taxon>
        <taxon>Nostocaceae</taxon>
        <taxon>Nostoc</taxon>
    </lineage>
</organism>
<name>A0ABR8DYC2_9NOSO</name>
<comment type="similarity">
    <text evidence="1">Belongs to the glycerophosphoryl diester phosphodiesterase family.</text>
</comment>
<evidence type="ECO:0000256" key="4">
    <source>
        <dbReference type="ARBA" id="ARBA00022798"/>
    </source>
</evidence>
<evidence type="ECO:0000256" key="6">
    <source>
        <dbReference type="ARBA" id="ARBA00047512"/>
    </source>
</evidence>
<keyword evidence="5" id="KW-0378">Hydrolase</keyword>